<keyword evidence="1" id="KW-0732">Signal</keyword>
<sequence length="379" mass="41701">MLSQLAFLFVAMALATGRVVRRDSADGFPNPNATQLEFIEDVADGTLSDAPPRPSLNESSIPIFQLISFNENFEVAFFSSLIENITTDEPGFTLPTEKKMEILETWRPSWLPPQQEQLHTIDASKVLKHFNASPIPDPCEYVFPGATDINSSISLAATFTDVVLGTLQEAAERLAVNGDLGPIREVASIIGQEGQQSGFYRLLLNQKPSQKPFLTTNVGAFAWSALQQFVVSCPFKIGEIEIPIFPPLEVAHVTGGQTIEPRDQRLSFVANLTCSSEAEQFINETSPDLFVTYFSGQLLPISLPVEDVEWFGENNAQLRFEAEFRFEENILVGLTIAALTSKDNFTTYSEVVGATIAAPGLIEVTDEGLSWDLLSEEDL</sequence>
<organism evidence="2 3">
    <name type="scientific">Podospora bellae-mahoneyi</name>
    <dbReference type="NCBI Taxonomy" id="2093777"/>
    <lineage>
        <taxon>Eukaryota</taxon>
        <taxon>Fungi</taxon>
        <taxon>Dikarya</taxon>
        <taxon>Ascomycota</taxon>
        <taxon>Pezizomycotina</taxon>
        <taxon>Sordariomycetes</taxon>
        <taxon>Sordariomycetidae</taxon>
        <taxon>Sordariales</taxon>
        <taxon>Podosporaceae</taxon>
        <taxon>Podospora</taxon>
    </lineage>
</organism>
<keyword evidence="3" id="KW-1185">Reference proteome</keyword>
<dbReference type="RefSeq" id="XP_062730265.1">
    <property type="nucleotide sequence ID" value="XM_062881517.1"/>
</dbReference>
<feature type="chain" id="PRO_5045556414" description="Sexual development protein" evidence="1">
    <location>
        <begin position="18"/>
        <end position="379"/>
    </location>
</feature>
<proteinExistence type="predicted"/>
<evidence type="ECO:0008006" key="4">
    <source>
        <dbReference type="Google" id="ProtNLM"/>
    </source>
</evidence>
<comment type="caution">
    <text evidence="2">The sequence shown here is derived from an EMBL/GenBank/DDBJ whole genome shotgun (WGS) entry which is preliminary data.</text>
</comment>
<dbReference type="Proteomes" id="UP001322138">
    <property type="component" value="Unassembled WGS sequence"/>
</dbReference>
<dbReference type="EMBL" id="JAFFGZ010000008">
    <property type="protein sequence ID" value="KAK4641289.1"/>
    <property type="molecule type" value="Genomic_DNA"/>
</dbReference>
<evidence type="ECO:0000313" key="3">
    <source>
        <dbReference type="Proteomes" id="UP001322138"/>
    </source>
</evidence>
<accession>A0ABR0FDX9</accession>
<evidence type="ECO:0000256" key="1">
    <source>
        <dbReference type="SAM" id="SignalP"/>
    </source>
</evidence>
<evidence type="ECO:0000313" key="2">
    <source>
        <dbReference type="EMBL" id="KAK4641289.1"/>
    </source>
</evidence>
<name>A0ABR0FDX9_9PEZI</name>
<reference evidence="2 3" key="1">
    <citation type="journal article" date="2023" name="bioRxiv">
        <title>High-quality genome assemblies of four members of thePodospora anserinaspecies complex.</title>
        <authorList>
            <person name="Ament-Velasquez S.L."/>
            <person name="Vogan A.A."/>
            <person name="Wallerman O."/>
            <person name="Hartmann F."/>
            <person name="Gautier V."/>
            <person name="Silar P."/>
            <person name="Giraud T."/>
            <person name="Johannesson H."/>
        </authorList>
    </citation>
    <scope>NUCLEOTIDE SEQUENCE [LARGE SCALE GENOMIC DNA]</scope>
    <source>
        <strain evidence="2 3">CBS 112042</strain>
    </source>
</reference>
<protein>
    <recommendedName>
        <fullName evidence="4">Sexual development protein</fullName>
    </recommendedName>
</protein>
<gene>
    <name evidence="2" type="ORF">QC761_611060</name>
</gene>
<dbReference type="GeneID" id="87900999"/>
<feature type="signal peptide" evidence="1">
    <location>
        <begin position="1"/>
        <end position="17"/>
    </location>
</feature>